<proteinExistence type="predicted"/>
<keyword evidence="3" id="KW-1185">Reference proteome</keyword>
<name>A0A5J9WTT5_9POAL</name>
<feature type="region of interest" description="Disordered" evidence="1">
    <location>
        <begin position="1"/>
        <end position="96"/>
    </location>
</feature>
<feature type="compositionally biased region" description="Pro residues" evidence="1">
    <location>
        <begin position="36"/>
        <end position="45"/>
    </location>
</feature>
<dbReference type="EMBL" id="RWGY01000002">
    <property type="protein sequence ID" value="TVU51481.1"/>
    <property type="molecule type" value="Genomic_DNA"/>
</dbReference>
<protein>
    <submittedName>
        <fullName evidence="2">Uncharacterized protein</fullName>
    </submittedName>
</protein>
<sequence length="115" mass="12493">HLRRPAAARQQLRRPAAACAHLRRHAASRASASVRPPRPAPPPPVRTLLCLRPSAASARPTRPLWSARSRRRLPQQGEARQHPPSPKPTPSSLATAWDQPLLVLVCNKASTPPAS</sequence>
<dbReference type="AlphaFoldDB" id="A0A5J9WTT5"/>
<organism evidence="2 3">
    <name type="scientific">Eragrostis curvula</name>
    <name type="common">weeping love grass</name>
    <dbReference type="NCBI Taxonomy" id="38414"/>
    <lineage>
        <taxon>Eukaryota</taxon>
        <taxon>Viridiplantae</taxon>
        <taxon>Streptophyta</taxon>
        <taxon>Embryophyta</taxon>
        <taxon>Tracheophyta</taxon>
        <taxon>Spermatophyta</taxon>
        <taxon>Magnoliopsida</taxon>
        <taxon>Liliopsida</taxon>
        <taxon>Poales</taxon>
        <taxon>Poaceae</taxon>
        <taxon>PACMAD clade</taxon>
        <taxon>Chloridoideae</taxon>
        <taxon>Eragrostideae</taxon>
        <taxon>Eragrostidinae</taxon>
        <taxon>Eragrostis</taxon>
    </lineage>
</organism>
<feature type="non-terminal residue" evidence="2">
    <location>
        <position position="1"/>
    </location>
</feature>
<dbReference type="Proteomes" id="UP000324897">
    <property type="component" value="Chromosome 6"/>
</dbReference>
<gene>
    <name evidence="2" type="ORF">EJB05_02913</name>
</gene>
<feature type="compositionally biased region" description="Low complexity" evidence="1">
    <location>
        <begin position="7"/>
        <end position="20"/>
    </location>
</feature>
<evidence type="ECO:0000313" key="3">
    <source>
        <dbReference type="Proteomes" id="UP000324897"/>
    </source>
</evidence>
<dbReference type="Gramene" id="TVU51481">
    <property type="protein sequence ID" value="TVU51481"/>
    <property type="gene ID" value="EJB05_02913"/>
</dbReference>
<feature type="non-terminal residue" evidence="2">
    <location>
        <position position="115"/>
    </location>
</feature>
<accession>A0A5J9WTT5</accession>
<reference evidence="2 3" key="1">
    <citation type="journal article" date="2019" name="Sci. Rep.">
        <title>A high-quality genome of Eragrostis curvula grass provides insights into Poaceae evolution and supports new strategies to enhance forage quality.</title>
        <authorList>
            <person name="Carballo J."/>
            <person name="Santos B.A.C.M."/>
            <person name="Zappacosta D."/>
            <person name="Garbus I."/>
            <person name="Selva J.P."/>
            <person name="Gallo C.A."/>
            <person name="Diaz A."/>
            <person name="Albertini E."/>
            <person name="Caccamo M."/>
            <person name="Echenique V."/>
        </authorList>
    </citation>
    <scope>NUCLEOTIDE SEQUENCE [LARGE SCALE GENOMIC DNA]</scope>
    <source>
        <strain evidence="3">cv. Victoria</strain>
        <tissue evidence="2">Leaf</tissue>
    </source>
</reference>
<evidence type="ECO:0000313" key="2">
    <source>
        <dbReference type="EMBL" id="TVU51481.1"/>
    </source>
</evidence>
<evidence type="ECO:0000256" key="1">
    <source>
        <dbReference type="SAM" id="MobiDB-lite"/>
    </source>
</evidence>
<comment type="caution">
    <text evidence="2">The sequence shown here is derived from an EMBL/GenBank/DDBJ whole genome shotgun (WGS) entry which is preliminary data.</text>
</comment>